<gene>
    <name evidence="1" type="ORF">HHO47_03840</name>
</gene>
<keyword evidence="2" id="KW-1185">Reference proteome</keyword>
<comment type="caution">
    <text evidence="1">The sequence shown here is derived from an EMBL/GenBank/DDBJ whole genome shotgun (WGS) entry which is preliminary data.</text>
</comment>
<organism evidence="1 2">
    <name type="scientific">Pseudoalteromonas arctica</name>
    <dbReference type="NCBI Taxonomy" id="394751"/>
    <lineage>
        <taxon>Bacteria</taxon>
        <taxon>Pseudomonadati</taxon>
        <taxon>Pseudomonadota</taxon>
        <taxon>Gammaproteobacteria</taxon>
        <taxon>Alteromonadales</taxon>
        <taxon>Pseudoalteromonadaceae</taxon>
        <taxon>Pseudoalteromonas</taxon>
    </lineage>
</organism>
<accession>A0A7Y0H9W3</accession>
<proteinExistence type="predicted"/>
<protein>
    <submittedName>
        <fullName evidence="1">Uncharacterized protein</fullName>
    </submittedName>
</protein>
<evidence type="ECO:0000313" key="2">
    <source>
        <dbReference type="Proteomes" id="UP000570493"/>
    </source>
</evidence>
<dbReference type="AlphaFoldDB" id="A0A7Y0H9W3"/>
<evidence type="ECO:0000313" key="1">
    <source>
        <dbReference type="EMBL" id="NMM39996.1"/>
    </source>
</evidence>
<reference evidence="1" key="1">
    <citation type="submission" date="2020-04" db="EMBL/GenBank/DDBJ databases">
        <title>Genome Sequencing for Pseudoaltermonas arctica.</title>
        <authorList>
            <person name="Elkins N.S."/>
        </authorList>
    </citation>
    <scope>NUCLEOTIDE SEQUENCE [LARGE SCALE GENOMIC DNA]</scope>
    <source>
        <strain evidence="1">NEC-BIFX-2020_0012</strain>
    </source>
</reference>
<sequence length="57" mass="6583">MFNIPKVTNQYSSLIAYKINHKSKHFGTLGKLEQGHRLMLNALDAKPLPQKLRELHL</sequence>
<name>A0A7Y0H9W3_9GAMM</name>
<dbReference type="EMBL" id="JABBMT010000004">
    <property type="protein sequence ID" value="NMM39996.1"/>
    <property type="molecule type" value="Genomic_DNA"/>
</dbReference>
<dbReference type="RefSeq" id="WP_169019077.1">
    <property type="nucleotide sequence ID" value="NZ_JABBMT010000004.1"/>
</dbReference>
<dbReference type="Proteomes" id="UP000570493">
    <property type="component" value="Unassembled WGS sequence"/>
</dbReference>